<evidence type="ECO:0000256" key="1">
    <source>
        <dbReference type="SAM" id="MobiDB-lite"/>
    </source>
</evidence>
<feature type="region of interest" description="Disordered" evidence="1">
    <location>
        <begin position="145"/>
        <end position="194"/>
    </location>
</feature>
<evidence type="ECO:0000313" key="3">
    <source>
        <dbReference type="Proteomes" id="UP000265618"/>
    </source>
</evidence>
<organism evidence="2 3">
    <name type="scientific">Kipferlia bialata</name>
    <dbReference type="NCBI Taxonomy" id="797122"/>
    <lineage>
        <taxon>Eukaryota</taxon>
        <taxon>Metamonada</taxon>
        <taxon>Carpediemonas-like organisms</taxon>
        <taxon>Kipferlia</taxon>
    </lineage>
</organism>
<feature type="compositionally biased region" description="Acidic residues" evidence="1">
    <location>
        <begin position="348"/>
        <end position="358"/>
    </location>
</feature>
<dbReference type="Proteomes" id="UP000265618">
    <property type="component" value="Unassembled WGS sequence"/>
</dbReference>
<keyword evidence="3" id="KW-1185">Reference proteome</keyword>
<evidence type="ECO:0000313" key="2">
    <source>
        <dbReference type="EMBL" id="GIQ86326.1"/>
    </source>
</evidence>
<gene>
    <name evidence="2" type="ORF">KIPB_008158</name>
</gene>
<proteinExistence type="predicted"/>
<name>A0A9K3D045_9EUKA</name>
<feature type="region of interest" description="Disordered" evidence="1">
    <location>
        <begin position="467"/>
        <end position="538"/>
    </location>
</feature>
<accession>A0A9K3D045</accession>
<dbReference type="AlphaFoldDB" id="A0A9K3D045"/>
<reference evidence="2 3" key="1">
    <citation type="journal article" date="2018" name="PLoS ONE">
        <title>The draft genome of Kipferlia bialata reveals reductive genome evolution in fornicate parasites.</title>
        <authorList>
            <person name="Tanifuji G."/>
            <person name="Takabayashi S."/>
            <person name="Kume K."/>
            <person name="Takagi M."/>
            <person name="Nakayama T."/>
            <person name="Kamikawa R."/>
            <person name="Inagaki Y."/>
            <person name="Hashimoto T."/>
        </authorList>
    </citation>
    <scope>NUCLEOTIDE SEQUENCE [LARGE SCALE GENOMIC DNA]</scope>
    <source>
        <strain evidence="2">NY0173</strain>
    </source>
</reference>
<feature type="compositionally biased region" description="Basic and acidic residues" evidence="1">
    <location>
        <begin position="409"/>
        <end position="418"/>
    </location>
</feature>
<comment type="caution">
    <text evidence="2">The sequence shown here is derived from an EMBL/GenBank/DDBJ whole genome shotgun (WGS) entry which is preliminary data.</text>
</comment>
<feature type="compositionally biased region" description="Low complexity" evidence="1">
    <location>
        <begin position="284"/>
        <end position="303"/>
    </location>
</feature>
<sequence>MSIRRSRGRSALGPSSEDLDESSVLTDEIVFGFERRIPDGFSTTSIDAHFQSQFREAQSAFLRAGEAALVGAPLGTEGSGSDEDSVSVPQSEIPAAYASAYKAEGAKGKGFGVLPSLSLHAGSPSRAALNTTPFQVGVARFQRAVSEPEETSGTLRLSPDPTPSRYTHLGQGEGKTSAETDSAWESVRGDSISPQRRVPVSLVDESLPETGVEDSVAMDPFLPSGIEGAEAEGGFEVVQQRGVSETEAEETGIPSRYLVDMEEFAMGGIERDTQGEEEGEDGSGVEQSSDSTSDSSDSSTPSPVAIQQQPHAASDPRAIRRPFPGCEVTVPQEIEADNTDSTDKDAEAEAVVDGDAEVESSGSDDAFTLPESQSQPPTIDQLPTGRLPPHLARGAGAASECEGTVEDSVLSHETHGDVDADGEATAESGFSFQVVVTAEEAALSPSPFPDPEESAIPSAYMAMPDTDATEAEAEEGVDKTPPRLRPVGRVASHAGSPARPSQPLPVGALPHMGHSPSRHQRPRSVSNPGRGGRGGVMNSAANMHGLGMGGGSPGVERETSHPGARGMGLGYLGGGRPSGLRFTPRPSPMSIEALGGLMDEATAALHSAASTLLMLQAELERTYLGDEFPTRLGDLLTQAVTDMSCMRRYPSVVYQYRRTWQGIHEQALLCVDACVANAVSVPQGVLARLTPQQQGMLSTFNTVLTTVLLRGHALVGTCQTALTALEHLTTYLQSEMQTFQVLEARVGLMLTD</sequence>
<dbReference type="EMBL" id="BDIP01002457">
    <property type="protein sequence ID" value="GIQ86326.1"/>
    <property type="molecule type" value="Genomic_DNA"/>
</dbReference>
<feature type="non-terminal residue" evidence="2">
    <location>
        <position position="1"/>
    </location>
</feature>
<feature type="region of interest" description="Disordered" evidence="1">
    <location>
        <begin position="1"/>
        <end position="22"/>
    </location>
</feature>
<feature type="region of interest" description="Disordered" evidence="1">
    <location>
        <begin position="272"/>
        <end position="426"/>
    </location>
</feature>
<protein>
    <submittedName>
        <fullName evidence="2">Uncharacterized protein</fullName>
    </submittedName>
</protein>